<name>A0A4R4RQ43_9ACTN</name>
<comment type="caution">
    <text evidence="1">The sequence shown here is derived from an EMBL/GenBank/DDBJ whole genome shotgun (WGS) entry which is preliminary data.</text>
</comment>
<dbReference type="Gene3D" id="3.90.1300.10">
    <property type="entry name" value="Amidase signature (AS) domain"/>
    <property type="match status" value="1"/>
</dbReference>
<dbReference type="SUPFAM" id="SSF75304">
    <property type="entry name" value="Amidase signature (AS) enzymes"/>
    <property type="match status" value="1"/>
</dbReference>
<evidence type="ECO:0000313" key="1">
    <source>
        <dbReference type="EMBL" id="TDC52011.1"/>
    </source>
</evidence>
<keyword evidence="2" id="KW-1185">Reference proteome</keyword>
<sequence>MVPSNSTLVGIADRAGYPVLTVPAGEGTGNAGRNPIGVTFVEAAGSEASLLAAGYAFEQGHSYVRRAPGVTNPSMWRCTRGGSFFTGELCNPATVEKPWPNWSTVSAPAAAGPRSWPTSRALRRTTVRLRLAL</sequence>
<dbReference type="RefSeq" id="WP_131982017.1">
    <property type="nucleotide sequence ID" value="NZ_SMKL01000018.1"/>
</dbReference>
<proteinExistence type="predicted"/>
<reference evidence="1 2" key="1">
    <citation type="submission" date="2019-02" db="EMBL/GenBank/DDBJ databases">
        <title>Draft genome sequences of novel Actinobacteria.</title>
        <authorList>
            <person name="Sahin N."/>
            <person name="Ay H."/>
            <person name="Saygin H."/>
        </authorList>
    </citation>
    <scope>NUCLEOTIDE SEQUENCE [LARGE SCALE GENOMIC DNA]</scope>
    <source>
        <strain evidence="1 2">KC603</strain>
    </source>
</reference>
<accession>A0A4R4RQ43</accession>
<dbReference type="OrthoDB" id="9811471at2"/>
<dbReference type="AlphaFoldDB" id="A0A4R4RQ43"/>
<dbReference type="InterPro" id="IPR036928">
    <property type="entry name" value="AS_sf"/>
</dbReference>
<gene>
    <name evidence="1" type="ORF">E1212_10415</name>
</gene>
<dbReference type="EMBL" id="SMKL01000018">
    <property type="protein sequence ID" value="TDC52011.1"/>
    <property type="molecule type" value="Genomic_DNA"/>
</dbReference>
<organism evidence="1 2">
    <name type="scientific">Jiangella ureilytica</name>
    <dbReference type="NCBI Taxonomy" id="2530374"/>
    <lineage>
        <taxon>Bacteria</taxon>
        <taxon>Bacillati</taxon>
        <taxon>Actinomycetota</taxon>
        <taxon>Actinomycetes</taxon>
        <taxon>Jiangellales</taxon>
        <taxon>Jiangellaceae</taxon>
        <taxon>Jiangella</taxon>
    </lineage>
</organism>
<protein>
    <submittedName>
        <fullName evidence="1">Uncharacterized protein</fullName>
    </submittedName>
</protein>
<dbReference type="Proteomes" id="UP000295621">
    <property type="component" value="Unassembled WGS sequence"/>
</dbReference>
<evidence type="ECO:0000313" key="2">
    <source>
        <dbReference type="Proteomes" id="UP000295621"/>
    </source>
</evidence>